<dbReference type="SUPFAM" id="SSF48452">
    <property type="entry name" value="TPR-like"/>
    <property type="match status" value="1"/>
</dbReference>
<dbReference type="AlphaFoldDB" id="A0A328TUI3"/>
<dbReference type="PROSITE" id="PS50943">
    <property type="entry name" value="HTH_CROC1"/>
    <property type="match status" value="1"/>
</dbReference>
<dbReference type="SMART" id="SM00530">
    <property type="entry name" value="HTH_XRE"/>
    <property type="match status" value="1"/>
</dbReference>
<sequence length="412" mass="48496">MHEGKIIKFYREKANLTQDQLGTGICSDTHISKIERGITDYSQEVLDLLCERLGISMDRELAKFGRIKQRLYDWHDAIVKQIKPEMEAIKEELEQEALLQISEYETLYLLLQAKYLLQQIEPDKALRIIKRIGKTAERLPPFESNLLKHIEGMYHLSQDNYQQAIETMKTIQEKEYNNPEYYHHMAIAYHTLMSEVMAYFCAEKARNFFKDINCFLRVIDAEMIMLIQVKDDVGHNFQEVITRFENLIQSCDMCNAPDRKAKVVHNLAFEYFRRKEYVKSGKLYKQSMELKLPRTRPYLLSLEGHIRSCYEGKLLEKDELERLTQEGLKSASAAKDKLFILLFTLLLHLIRGEEAQYYRYLSDEALPVFRKFGYAFLIERSEKQLFQYYADTGNTEAALLVARSLLRERTIG</sequence>
<protein>
    <submittedName>
        <fullName evidence="2">Transcriptional regulator</fullName>
    </submittedName>
</protein>
<evidence type="ECO:0000259" key="1">
    <source>
        <dbReference type="PROSITE" id="PS50943"/>
    </source>
</evidence>
<evidence type="ECO:0000313" key="3">
    <source>
        <dbReference type="Proteomes" id="UP000249260"/>
    </source>
</evidence>
<dbReference type="CDD" id="cd00093">
    <property type="entry name" value="HTH_XRE"/>
    <property type="match status" value="1"/>
</dbReference>
<proteinExistence type="predicted"/>
<dbReference type="Gene3D" id="1.10.260.40">
    <property type="entry name" value="lambda repressor-like DNA-binding domains"/>
    <property type="match status" value="1"/>
</dbReference>
<dbReference type="InterPro" id="IPR001387">
    <property type="entry name" value="Cro/C1-type_HTH"/>
</dbReference>
<dbReference type="Proteomes" id="UP000249260">
    <property type="component" value="Unassembled WGS sequence"/>
</dbReference>
<dbReference type="OrthoDB" id="252257at2"/>
<dbReference type="Pfam" id="PF01381">
    <property type="entry name" value="HTH_3"/>
    <property type="match status" value="1"/>
</dbReference>
<reference evidence="2 3" key="1">
    <citation type="submission" date="2018-06" db="EMBL/GenBank/DDBJ databases">
        <title>Paenibacillus montanisoli sp. nov., isolated from mountain area soil.</title>
        <authorList>
            <person name="Wu M."/>
        </authorList>
    </citation>
    <scope>NUCLEOTIDE SEQUENCE [LARGE SCALE GENOMIC DNA]</scope>
    <source>
        <strain evidence="2 3">RA17</strain>
    </source>
</reference>
<dbReference type="InterPro" id="IPR011990">
    <property type="entry name" value="TPR-like_helical_dom_sf"/>
</dbReference>
<dbReference type="EMBL" id="QLUW01000005">
    <property type="protein sequence ID" value="RAP74167.1"/>
    <property type="molecule type" value="Genomic_DNA"/>
</dbReference>
<comment type="caution">
    <text evidence="2">The sequence shown here is derived from an EMBL/GenBank/DDBJ whole genome shotgun (WGS) entry which is preliminary data.</text>
</comment>
<dbReference type="InterPro" id="IPR010982">
    <property type="entry name" value="Lambda_DNA-bd_dom_sf"/>
</dbReference>
<organism evidence="2 3">
    <name type="scientific">Paenibacillus montanisoli</name>
    <dbReference type="NCBI Taxonomy" id="2081970"/>
    <lineage>
        <taxon>Bacteria</taxon>
        <taxon>Bacillati</taxon>
        <taxon>Bacillota</taxon>
        <taxon>Bacilli</taxon>
        <taxon>Bacillales</taxon>
        <taxon>Paenibacillaceae</taxon>
        <taxon>Paenibacillus</taxon>
    </lineage>
</organism>
<dbReference type="RefSeq" id="WP_112884955.1">
    <property type="nucleotide sequence ID" value="NZ_QLUW01000005.1"/>
</dbReference>
<keyword evidence="3" id="KW-1185">Reference proteome</keyword>
<feature type="domain" description="HTH cro/C1-type" evidence="1">
    <location>
        <begin position="7"/>
        <end position="61"/>
    </location>
</feature>
<dbReference type="Gene3D" id="1.25.40.10">
    <property type="entry name" value="Tetratricopeptide repeat domain"/>
    <property type="match status" value="1"/>
</dbReference>
<dbReference type="Gene3D" id="1.25.40.1000">
    <property type="match status" value="1"/>
</dbReference>
<name>A0A328TUI3_9BACL</name>
<evidence type="ECO:0000313" key="2">
    <source>
        <dbReference type="EMBL" id="RAP74167.1"/>
    </source>
</evidence>
<gene>
    <name evidence="2" type="ORF">DL346_24180</name>
</gene>
<dbReference type="SUPFAM" id="SSF47413">
    <property type="entry name" value="lambda repressor-like DNA-binding domains"/>
    <property type="match status" value="1"/>
</dbReference>
<dbReference type="GO" id="GO:0003677">
    <property type="term" value="F:DNA binding"/>
    <property type="evidence" value="ECO:0007669"/>
    <property type="project" value="InterPro"/>
</dbReference>
<accession>A0A328TUI3</accession>